<name>A0ABW7ANE5_9ACTN</name>
<dbReference type="RefSeq" id="WP_393172831.1">
    <property type="nucleotide sequence ID" value="NZ_JBICRM010000029.1"/>
</dbReference>
<organism evidence="2 3">
    <name type="scientific">Nonomuraea marmarensis</name>
    <dbReference type="NCBI Taxonomy" id="3351344"/>
    <lineage>
        <taxon>Bacteria</taxon>
        <taxon>Bacillati</taxon>
        <taxon>Actinomycetota</taxon>
        <taxon>Actinomycetes</taxon>
        <taxon>Streptosporangiales</taxon>
        <taxon>Streptosporangiaceae</taxon>
        <taxon>Nonomuraea</taxon>
    </lineage>
</organism>
<dbReference type="InterPro" id="IPR012337">
    <property type="entry name" value="RNaseH-like_sf"/>
</dbReference>
<feature type="domain" description="Integrase catalytic" evidence="1">
    <location>
        <begin position="42"/>
        <end position="107"/>
    </location>
</feature>
<evidence type="ECO:0000259" key="1">
    <source>
        <dbReference type="Pfam" id="PF13683"/>
    </source>
</evidence>
<dbReference type="InterPro" id="IPR001584">
    <property type="entry name" value="Integrase_cat-core"/>
</dbReference>
<evidence type="ECO:0000313" key="3">
    <source>
        <dbReference type="Proteomes" id="UP001603978"/>
    </source>
</evidence>
<dbReference type="Pfam" id="PF13683">
    <property type="entry name" value="rve_3"/>
    <property type="match status" value="1"/>
</dbReference>
<sequence>MIQAIRNLVMDLEDANCRARFLIRDRDGKFPALMDEILADAGIQTALTGIRMPRMNSIMERWVQSCRHELLDRCLLWNERHLRHVLREYELFYNRHRAHQALAQAAPLRTVPDPITDPERITDLNIRRRDRLGGVLHEYSHAA</sequence>
<protein>
    <submittedName>
        <fullName evidence="2">Integrase core domain-containing protein</fullName>
    </submittedName>
</protein>
<dbReference type="EMBL" id="JBICRM010000029">
    <property type="protein sequence ID" value="MFG1708599.1"/>
    <property type="molecule type" value="Genomic_DNA"/>
</dbReference>
<dbReference type="SUPFAM" id="SSF53098">
    <property type="entry name" value="Ribonuclease H-like"/>
    <property type="match status" value="1"/>
</dbReference>
<dbReference type="Gene3D" id="3.30.420.10">
    <property type="entry name" value="Ribonuclease H-like superfamily/Ribonuclease H"/>
    <property type="match status" value="1"/>
</dbReference>
<comment type="caution">
    <text evidence="2">The sequence shown here is derived from an EMBL/GenBank/DDBJ whole genome shotgun (WGS) entry which is preliminary data.</text>
</comment>
<dbReference type="InterPro" id="IPR036397">
    <property type="entry name" value="RNaseH_sf"/>
</dbReference>
<gene>
    <name evidence="2" type="ORF">ACFLIM_35905</name>
</gene>
<accession>A0ABW7ANE5</accession>
<evidence type="ECO:0000313" key="2">
    <source>
        <dbReference type="EMBL" id="MFG1708599.1"/>
    </source>
</evidence>
<proteinExistence type="predicted"/>
<reference evidence="2 3" key="1">
    <citation type="submission" date="2024-10" db="EMBL/GenBank/DDBJ databases">
        <authorList>
            <person name="Topkara A.R."/>
            <person name="Saygin H."/>
        </authorList>
    </citation>
    <scope>NUCLEOTIDE SEQUENCE [LARGE SCALE GENOMIC DNA]</scope>
    <source>
        <strain evidence="2 3">M3C6</strain>
    </source>
</reference>
<dbReference type="Proteomes" id="UP001603978">
    <property type="component" value="Unassembled WGS sequence"/>
</dbReference>
<keyword evidence="3" id="KW-1185">Reference proteome</keyword>